<dbReference type="GO" id="GO:0046872">
    <property type="term" value="F:metal ion binding"/>
    <property type="evidence" value="ECO:0007669"/>
    <property type="project" value="UniProtKB-KW"/>
</dbReference>
<comment type="caution">
    <text evidence="4">The sequence shown here is derived from an EMBL/GenBank/DDBJ whole genome shotgun (WGS) entry which is preliminary data.</text>
</comment>
<dbReference type="SMART" id="SM01007">
    <property type="entry name" value="Aldolase_II"/>
    <property type="match status" value="1"/>
</dbReference>
<evidence type="ECO:0000256" key="2">
    <source>
        <dbReference type="ARBA" id="ARBA00023239"/>
    </source>
</evidence>
<evidence type="ECO:0000256" key="1">
    <source>
        <dbReference type="ARBA" id="ARBA00022723"/>
    </source>
</evidence>
<dbReference type="PANTHER" id="PTHR22789:SF0">
    <property type="entry name" value="3-OXO-TETRONATE 4-PHOSPHATE DECARBOXYLASE-RELATED"/>
    <property type="match status" value="1"/>
</dbReference>
<evidence type="ECO:0000259" key="3">
    <source>
        <dbReference type="SMART" id="SM01007"/>
    </source>
</evidence>
<evidence type="ECO:0000313" key="4">
    <source>
        <dbReference type="EMBL" id="HFC47147.1"/>
    </source>
</evidence>
<dbReference type="AlphaFoldDB" id="A0A7V2SZJ8"/>
<dbReference type="Pfam" id="PF00596">
    <property type="entry name" value="Aldolase_II"/>
    <property type="match status" value="1"/>
</dbReference>
<reference evidence="4" key="1">
    <citation type="journal article" date="2020" name="mSystems">
        <title>Genome- and Community-Level Interaction Insights into Carbon Utilization and Element Cycling Functions of Hydrothermarchaeota in Hydrothermal Sediment.</title>
        <authorList>
            <person name="Zhou Z."/>
            <person name="Liu Y."/>
            <person name="Xu W."/>
            <person name="Pan J."/>
            <person name="Luo Z.H."/>
            <person name="Li M."/>
        </authorList>
    </citation>
    <scope>NUCLEOTIDE SEQUENCE [LARGE SCALE GENOMIC DNA]</scope>
    <source>
        <strain evidence="4">HyVt-503</strain>
    </source>
</reference>
<keyword evidence="1" id="KW-0479">Metal-binding</keyword>
<dbReference type="SUPFAM" id="SSF53639">
    <property type="entry name" value="AraD/HMP-PK domain-like"/>
    <property type="match status" value="1"/>
</dbReference>
<organism evidence="4">
    <name type="scientific">Dissulfuribacter thermophilus</name>
    <dbReference type="NCBI Taxonomy" id="1156395"/>
    <lineage>
        <taxon>Bacteria</taxon>
        <taxon>Pseudomonadati</taxon>
        <taxon>Thermodesulfobacteriota</taxon>
        <taxon>Dissulfuribacteria</taxon>
        <taxon>Dissulfuribacterales</taxon>
        <taxon>Dissulfuribacteraceae</taxon>
        <taxon>Dissulfuribacter</taxon>
    </lineage>
</organism>
<dbReference type="GO" id="GO:0016832">
    <property type="term" value="F:aldehyde-lyase activity"/>
    <property type="evidence" value="ECO:0007669"/>
    <property type="project" value="TreeGrafter"/>
</dbReference>
<dbReference type="PANTHER" id="PTHR22789">
    <property type="entry name" value="FUCULOSE PHOSPHATE ALDOLASE"/>
    <property type="match status" value="1"/>
</dbReference>
<sequence>MDFSKIRREICEISTLIYKRGLISGGDGNVSVRVSGTDRILVTPKGVHKGMLRPDELSLVALDGGHVSGPLPSSELVLHLEVYKKREDINAIIHAHPPWTTALYVAGKAVDRPFILSEAEMVLGRVGVVPYLPPGSTALATHTSNTLEEVKVCVLLNHGAISCGKDLMEAFMLMESLENCAKITVFTHLLGGPQGMESQPDSPSSS</sequence>
<gene>
    <name evidence="4" type="ORF">ENJ63_04620</name>
</gene>
<keyword evidence="2" id="KW-0456">Lyase</keyword>
<dbReference type="InterPro" id="IPR036409">
    <property type="entry name" value="Aldolase_II/adducin_N_sf"/>
</dbReference>
<dbReference type="Gene3D" id="3.40.225.10">
    <property type="entry name" value="Class II aldolase/adducin N-terminal domain"/>
    <property type="match status" value="1"/>
</dbReference>
<proteinExistence type="predicted"/>
<accession>A0A7V2SZJ8</accession>
<dbReference type="InterPro" id="IPR001303">
    <property type="entry name" value="Aldolase_II/adducin_N"/>
</dbReference>
<dbReference type="EMBL" id="DRND01000370">
    <property type="protein sequence ID" value="HFC47147.1"/>
    <property type="molecule type" value="Genomic_DNA"/>
</dbReference>
<protein>
    <submittedName>
        <fullName evidence="4">Class II aldolase/adducin family protein</fullName>
    </submittedName>
</protein>
<dbReference type="GO" id="GO:0005829">
    <property type="term" value="C:cytosol"/>
    <property type="evidence" value="ECO:0007669"/>
    <property type="project" value="TreeGrafter"/>
</dbReference>
<name>A0A7V2SZJ8_9BACT</name>
<dbReference type="Proteomes" id="UP000885797">
    <property type="component" value="Unassembled WGS sequence"/>
</dbReference>
<dbReference type="GO" id="GO:0019323">
    <property type="term" value="P:pentose catabolic process"/>
    <property type="evidence" value="ECO:0007669"/>
    <property type="project" value="TreeGrafter"/>
</dbReference>
<feature type="domain" description="Class II aldolase/adducin N-terminal" evidence="3">
    <location>
        <begin position="8"/>
        <end position="185"/>
    </location>
</feature>
<dbReference type="InterPro" id="IPR050197">
    <property type="entry name" value="Aldolase_class_II_sugar_metab"/>
</dbReference>